<keyword evidence="5" id="KW-0808">Transferase</keyword>
<dbReference type="InterPro" id="IPR001214">
    <property type="entry name" value="SET_dom"/>
</dbReference>
<evidence type="ECO:0000256" key="4">
    <source>
        <dbReference type="ARBA" id="ARBA00022603"/>
    </source>
</evidence>
<comment type="subcellular location">
    <subcellularLocation>
        <location evidence="2">Chromosome</location>
    </subcellularLocation>
    <subcellularLocation>
        <location evidence="1">Nucleus</location>
    </subcellularLocation>
</comment>
<keyword evidence="7" id="KW-0539">Nucleus</keyword>
<feature type="domain" description="SET" evidence="8">
    <location>
        <begin position="118"/>
        <end position="240"/>
    </location>
</feature>
<accession>W2XFF0</accession>
<evidence type="ECO:0000313" key="10">
    <source>
        <dbReference type="Proteomes" id="UP000018958"/>
    </source>
</evidence>
<dbReference type="GO" id="GO:0005694">
    <property type="term" value="C:chromosome"/>
    <property type="evidence" value="ECO:0007669"/>
    <property type="project" value="UniProtKB-SubCell"/>
</dbReference>
<organism evidence="9 10">
    <name type="scientific">Phytophthora nicotianae CJ01A1</name>
    <dbReference type="NCBI Taxonomy" id="1317063"/>
    <lineage>
        <taxon>Eukaryota</taxon>
        <taxon>Sar</taxon>
        <taxon>Stramenopiles</taxon>
        <taxon>Oomycota</taxon>
        <taxon>Peronosporomycetes</taxon>
        <taxon>Peronosporales</taxon>
        <taxon>Peronosporaceae</taxon>
        <taxon>Phytophthora</taxon>
    </lineage>
</organism>
<dbReference type="InterPro" id="IPR046341">
    <property type="entry name" value="SET_dom_sf"/>
</dbReference>
<dbReference type="EMBL" id="ANIX01001116">
    <property type="protein sequence ID" value="ETP21192.1"/>
    <property type="molecule type" value="Genomic_DNA"/>
</dbReference>
<dbReference type="InterPro" id="IPR050777">
    <property type="entry name" value="SET2_Histone-Lys_MeTrsfase"/>
</dbReference>
<evidence type="ECO:0000256" key="1">
    <source>
        <dbReference type="ARBA" id="ARBA00004123"/>
    </source>
</evidence>
<dbReference type="GO" id="GO:0032259">
    <property type="term" value="P:methylation"/>
    <property type="evidence" value="ECO:0007669"/>
    <property type="project" value="UniProtKB-KW"/>
</dbReference>
<evidence type="ECO:0000259" key="8">
    <source>
        <dbReference type="PROSITE" id="PS50280"/>
    </source>
</evidence>
<dbReference type="SUPFAM" id="SSF82199">
    <property type="entry name" value="SET domain"/>
    <property type="match status" value="1"/>
</dbReference>
<evidence type="ECO:0000313" key="9">
    <source>
        <dbReference type="EMBL" id="ETP21192.1"/>
    </source>
</evidence>
<evidence type="ECO:0000256" key="2">
    <source>
        <dbReference type="ARBA" id="ARBA00004286"/>
    </source>
</evidence>
<dbReference type="OrthoDB" id="59296at2759"/>
<protein>
    <recommendedName>
        <fullName evidence="8">SET domain-containing protein</fullName>
    </recommendedName>
</protein>
<keyword evidence="3" id="KW-0158">Chromosome</keyword>
<dbReference type="Pfam" id="PF00856">
    <property type="entry name" value="SET"/>
    <property type="match status" value="1"/>
</dbReference>
<sequence>MIYHTKTVKAVKFNKLRNSPEIKKELEILHTKRSTYSDPVQKQCRTLCKTVAWPAEIERITTCKRNGVKFPDIGSYDLCKCFGDCFWDTCTNVALVSFCMPQYCKLGAICSNAPRTLSSLKLFDTGRVGLGVYTTTDLDVGDILGEYCGELSELPAVVERQPPQAVKTNTGYTLLYNTRSVNNNYVYVDALRCGSITRFMCHSCEPNATFLEQQTRSRVRVLVKMIKNVKAGAQITVHYGNERWFKCACDLCWKEPSRTGESSGDE</sequence>
<dbReference type="AlphaFoldDB" id="W2XFF0"/>
<dbReference type="PROSITE" id="PS50280">
    <property type="entry name" value="SET"/>
    <property type="match status" value="1"/>
</dbReference>
<dbReference type="GO" id="GO:0005634">
    <property type="term" value="C:nucleus"/>
    <property type="evidence" value="ECO:0007669"/>
    <property type="project" value="UniProtKB-SubCell"/>
</dbReference>
<gene>
    <name evidence="9" type="ORF">F441_05220</name>
</gene>
<evidence type="ECO:0000256" key="7">
    <source>
        <dbReference type="ARBA" id="ARBA00023242"/>
    </source>
</evidence>
<dbReference type="GO" id="GO:0008168">
    <property type="term" value="F:methyltransferase activity"/>
    <property type="evidence" value="ECO:0007669"/>
    <property type="project" value="UniProtKB-KW"/>
</dbReference>
<dbReference type="Gene3D" id="2.170.270.10">
    <property type="entry name" value="SET domain"/>
    <property type="match status" value="1"/>
</dbReference>
<evidence type="ECO:0000256" key="5">
    <source>
        <dbReference type="ARBA" id="ARBA00022679"/>
    </source>
</evidence>
<keyword evidence="4" id="KW-0489">Methyltransferase</keyword>
<dbReference type="Proteomes" id="UP000018958">
    <property type="component" value="Unassembled WGS sequence"/>
</dbReference>
<name>W2XFF0_PHYNI</name>
<evidence type="ECO:0000256" key="3">
    <source>
        <dbReference type="ARBA" id="ARBA00022454"/>
    </source>
</evidence>
<proteinExistence type="predicted"/>
<evidence type="ECO:0000256" key="6">
    <source>
        <dbReference type="ARBA" id="ARBA00022691"/>
    </source>
</evidence>
<dbReference type="SMART" id="SM00317">
    <property type="entry name" value="SET"/>
    <property type="match status" value="1"/>
</dbReference>
<keyword evidence="6" id="KW-0949">S-adenosyl-L-methionine</keyword>
<reference evidence="9 10" key="1">
    <citation type="submission" date="2013-11" db="EMBL/GenBank/DDBJ databases">
        <title>The Genome Sequence of Phytophthora parasitica CJ01A1.</title>
        <authorList>
            <consortium name="The Broad Institute Genomics Platform"/>
            <person name="Russ C."/>
            <person name="Tyler B."/>
            <person name="Panabieres F."/>
            <person name="Shan W."/>
            <person name="Tripathy S."/>
            <person name="Grunwald N."/>
            <person name="Machado M."/>
            <person name="Johnson C.S."/>
            <person name="Walker B."/>
            <person name="Young S.K."/>
            <person name="Zeng Q."/>
            <person name="Gargeya S."/>
            <person name="Fitzgerald M."/>
            <person name="Haas B."/>
            <person name="Abouelleil A."/>
            <person name="Allen A.W."/>
            <person name="Alvarado L."/>
            <person name="Arachchi H.M."/>
            <person name="Berlin A.M."/>
            <person name="Chapman S.B."/>
            <person name="Gainer-Dewar J."/>
            <person name="Goldberg J."/>
            <person name="Griggs A."/>
            <person name="Gujja S."/>
            <person name="Hansen M."/>
            <person name="Howarth C."/>
            <person name="Imamovic A."/>
            <person name="Ireland A."/>
            <person name="Larimer J."/>
            <person name="McCowan C."/>
            <person name="Murphy C."/>
            <person name="Pearson M."/>
            <person name="Poon T.W."/>
            <person name="Priest M."/>
            <person name="Roberts A."/>
            <person name="Saif S."/>
            <person name="Shea T."/>
            <person name="Sisk P."/>
            <person name="Sykes S."/>
            <person name="Wortman J."/>
            <person name="Nusbaum C."/>
            <person name="Birren B."/>
        </authorList>
    </citation>
    <scope>NUCLEOTIDE SEQUENCE [LARGE SCALE GENOMIC DNA]</scope>
    <source>
        <strain evidence="9 10">CJ01A1</strain>
    </source>
</reference>
<comment type="caution">
    <text evidence="9">The sequence shown here is derived from an EMBL/GenBank/DDBJ whole genome shotgun (WGS) entry which is preliminary data.</text>
</comment>
<dbReference type="PANTHER" id="PTHR22884">
    <property type="entry name" value="SET DOMAIN PROTEINS"/>
    <property type="match status" value="1"/>
</dbReference>